<protein>
    <recommendedName>
        <fullName evidence="1">RNA helicase</fullName>
        <ecNumber evidence="1">3.6.4.13</ecNumber>
    </recommendedName>
</protein>
<dbReference type="GO" id="GO:0003724">
    <property type="term" value="F:RNA helicase activity"/>
    <property type="evidence" value="ECO:0007669"/>
    <property type="project" value="UniProtKB-EC"/>
</dbReference>
<evidence type="ECO:0000313" key="10">
    <source>
        <dbReference type="EMBL" id="KAK9940548.1"/>
    </source>
</evidence>
<keyword evidence="3 7" id="KW-0378">Hydrolase</keyword>
<dbReference type="CDD" id="cd00268">
    <property type="entry name" value="DEADc"/>
    <property type="match status" value="1"/>
</dbReference>
<dbReference type="GO" id="GO:0003723">
    <property type="term" value="F:RNA binding"/>
    <property type="evidence" value="ECO:0007669"/>
    <property type="project" value="TreeGrafter"/>
</dbReference>
<evidence type="ECO:0000256" key="6">
    <source>
        <dbReference type="ARBA" id="ARBA00047984"/>
    </source>
</evidence>
<dbReference type="InterPro" id="IPR014001">
    <property type="entry name" value="Helicase_ATP-bd"/>
</dbReference>
<comment type="similarity">
    <text evidence="7">Belongs to the DEAD box helicase family.</text>
</comment>
<feature type="compositionally biased region" description="Basic residues" evidence="8">
    <location>
        <begin position="10"/>
        <end position="20"/>
    </location>
</feature>
<dbReference type="SUPFAM" id="SSF52540">
    <property type="entry name" value="P-loop containing nucleoside triphosphate hydrolases"/>
    <property type="match status" value="1"/>
</dbReference>
<dbReference type="Pfam" id="PF00270">
    <property type="entry name" value="DEAD"/>
    <property type="match status" value="1"/>
</dbReference>
<dbReference type="InterPro" id="IPR000629">
    <property type="entry name" value="RNA-helicase_DEAD-box_CS"/>
</dbReference>
<evidence type="ECO:0000256" key="3">
    <source>
        <dbReference type="ARBA" id="ARBA00022801"/>
    </source>
</evidence>
<dbReference type="EC" id="3.6.4.13" evidence="1"/>
<proteinExistence type="inferred from homology"/>
<evidence type="ECO:0000313" key="11">
    <source>
        <dbReference type="Proteomes" id="UP001457282"/>
    </source>
</evidence>
<dbReference type="AlphaFoldDB" id="A0AAW1XVI3"/>
<dbReference type="Proteomes" id="UP001457282">
    <property type="component" value="Unassembled WGS sequence"/>
</dbReference>
<dbReference type="InterPro" id="IPR027417">
    <property type="entry name" value="P-loop_NTPase"/>
</dbReference>
<feature type="region of interest" description="Disordered" evidence="8">
    <location>
        <begin position="1"/>
        <end position="93"/>
    </location>
</feature>
<evidence type="ECO:0000256" key="8">
    <source>
        <dbReference type="SAM" id="MobiDB-lite"/>
    </source>
</evidence>
<keyword evidence="2 7" id="KW-0547">Nucleotide-binding</keyword>
<feature type="compositionally biased region" description="Basic and acidic residues" evidence="8">
    <location>
        <begin position="21"/>
        <end position="51"/>
    </location>
</feature>
<evidence type="ECO:0000256" key="4">
    <source>
        <dbReference type="ARBA" id="ARBA00022806"/>
    </source>
</evidence>
<evidence type="ECO:0000256" key="2">
    <source>
        <dbReference type="ARBA" id="ARBA00022741"/>
    </source>
</evidence>
<dbReference type="InterPro" id="IPR011545">
    <property type="entry name" value="DEAD/DEAH_box_helicase_dom"/>
</dbReference>
<gene>
    <name evidence="10" type="ORF">M0R45_017203</name>
</gene>
<sequence>MSSTEYDKKEKKKKMKKAKKANVESSHHDSPVPTSVEKKSKKESKKRKDVDAGEPLNNAKPNSDLEVLKTKKKSKKAKVEKEDEENKNVEEENPNAVSQFRISQPLMAKLKERGIESLFPIQAMTFDTILDGSDLVGQARTGQGKTLAFVLPILESLAKQSKKTGYRAPSAIVLLPTRNLAIQVLKDIGFYGSAFGLASCCVYGGSSHSVQTRKLKRGVDIVVGTPGRVKDQIERGNLDLSTLKFRVLDEADEMLKMGCVEHVEFILGKVDANKVQTLLFSATIPPWVEKTAPSRFLKSNYKKVVLVGNEEMKASKKAVEVLPNPQERAKGGKFAPGERFGRSGRVGDLSDRRNNRFSNQSDGGFSDEKNDKFSNRGGRGRGNYGSKQ</sequence>
<dbReference type="GO" id="GO:0005524">
    <property type="term" value="F:ATP binding"/>
    <property type="evidence" value="ECO:0007669"/>
    <property type="project" value="UniProtKB-KW"/>
</dbReference>
<comment type="caution">
    <text evidence="10">The sequence shown here is derived from an EMBL/GenBank/DDBJ whole genome shotgun (WGS) entry which is preliminary data.</text>
</comment>
<dbReference type="PANTHER" id="PTHR47963">
    <property type="entry name" value="DEAD-BOX ATP-DEPENDENT RNA HELICASE 47, MITOCHONDRIAL"/>
    <property type="match status" value="1"/>
</dbReference>
<dbReference type="Gene3D" id="3.40.50.300">
    <property type="entry name" value="P-loop containing nucleotide triphosphate hydrolases"/>
    <property type="match status" value="1"/>
</dbReference>
<evidence type="ECO:0000256" key="7">
    <source>
        <dbReference type="RuleBase" id="RU000492"/>
    </source>
</evidence>
<keyword evidence="4 7" id="KW-0347">Helicase</keyword>
<keyword evidence="11" id="KW-1185">Reference proteome</keyword>
<keyword evidence="5 7" id="KW-0067">ATP-binding</keyword>
<evidence type="ECO:0000256" key="1">
    <source>
        <dbReference type="ARBA" id="ARBA00012552"/>
    </source>
</evidence>
<organism evidence="10 11">
    <name type="scientific">Rubus argutus</name>
    <name type="common">Southern blackberry</name>
    <dbReference type="NCBI Taxonomy" id="59490"/>
    <lineage>
        <taxon>Eukaryota</taxon>
        <taxon>Viridiplantae</taxon>
        <taxon>Streptophyta</taxon>
        <taxon>Embryophyta</taxon>
        <taxon>Tracheophyta</taxon>
        <taxon>Spermatophyta</taxon>
        <taxon>Magnoliopsida</taxon>
        <taxon>eudicotyledons</taxon>
        <taxon>Gunneridae</taxon>
        <taxon>Pentapetalae</taxon>
        <taxon>rosids</taxon>
        <taxon>fabids</taxon>
        <taxon>Rosales</taxon>
        <taxon>Rosaceae</taxon>
        <taxon>Rosoideae</taxon>
        <taxon>Rosoideae incertae sedis</taxon>
        <taxon>Rubus</taxon>
    </lineage>
</organism>
<comment type="catalytic activity">
    <reaction evidence="6">
        <text>ATP + H2O = ADP + phosphate + H(+)</text>
        <dbReference type="Rhea" id="RHEA:13065"/>
        <dbReference type="ChEBI" id="CHEBI:15377"/>
        <dbReference type="ChEBI" id="CHEBI:15378"/>
        <dbReference type="ChEBI" id="CHEBI:30616"/>
        <dbReference type="ChEBI" id="CHEBI:43474"/>
        <dbReference type="ChEBI" id="CHEBI:456216"/>
        <dbReference type="EC" id="3.6.4.13"/>
    </reaction>
</comment>
<reference evidence="10 11" key="1">
    <citation type="journal article" date="2023" name="G3 (Bethesda)">
        <title>A chromosome-length genome assembly and annotation of blackberry (Rubus argutus, cv. 'Hillquist').</title>
        <authorList>
            <person name="Bruna T."/>
            <person name="Aryal R."/>
            <person name="Dudchenko O."/>
            <person name="Sargent D.J."/>
            <person name="Mead D."/>
            <person name="Buti M."/>
            <person name="Cavallini A."/>
            <person name="Hytonen T."/>
            <person name="Andres J."/>
            <person name="Pham M."/>
            <person name="Weisz D."/>
            <person name="Mascagni F."/>
            <person name="Usai G."/>
            <person name="Natali L."/>
            <person name="Bassil N."/>
            <person name="Fernandez G.E."/>
            <person name="Lomsadze A."/>
            <person name="Armour M."/>
            <person name="Olukolu B."/>
            <person name="Poorten T."/>
            <person name="Britton C."/>
            <person name="Davik J."/>
            <person name="Ashrafi H."/>
            <person name="Aiden E.L."/>
            <person name="Borodovsky M."/>
            <person name="Worthington M."/>
        </authorList>
    </citation>
    <scope>NUCLEOTIDE SEQUENCE [LARGE SCALE GENOMIC DNA]</scope>
    <source>
        <strain evidence="10">PI 553951</strain>
    </source>
</reference>
<dbReference type="EMBL" id="JBEDUW010000003">
    <property type="protein sequence ID" value="KAK9940548.1"/>
    <property type="molecule type" value="Genomic_DNA"/>
</dbReference>
<dbReference type="InterPro" id="IPR050547">
    <property type="entry name" value="DEAD_box_RNA_helicases"/>
</dbReference>
<dbReference type="InterPro" id="IPR044742">
    <property type="entry name" value="DEAD/DEAH_RhlB"/>
</dbReference>
<dbReference type="PROSITE" id="PS51192">
    <property type="entry name" value="HELICASE_ATP_BIND_1"/>
    <property type="match status" value="1"/>
</dbReference>
<name>A0AAW1XVI3_RUBAR</name>
<dbReference type="PANTHER" id="PTHR47963:SF8">
    <property type="entry name" value="ATP-DEPENDENT RNA HELICASE DEAD"/>
    <property type="match status" value="1"/>
</dbReference>
<feature type="compositionally biased region" description="Basic and acidic residues" evidence="8">
    <location>
        <begin position="77"/>
        <end position="90"/>
    </location>
</feature>
<dbReference type="GO" id="GO:0016787">
    <property type="term" value="F:hydrolase activity"/>
    <property type="evidence" value="ECO:0007669"/>
    <property type="project" value="UniProtKB-KW"/>
</dbReference>
<accession>A0AAW1XVI3</accession>
<dbReference type="SMART" id="SM00487">
    <property type="entry name" value="DEXDc"/>
    <property type="match status" value="1"/>
</dbReference>
<evidence type="ECO:0000259" key="9">
    <source>
        <dbReference type="PROSITE" id="PS51192"/>
    </source>
</evidence>
<feature type="domain" description="Helicase ATP-binding" evidence="9">
    <location>
        <begin position="126"/>
        <end position="302"/>
    </location>
</feature>
<dbReference type="PROSITE" id="PS00039">
    <property type="entry name" value="DEAD_ATP_HELICASE"/>
    <property type="match status" value="1"/>
</dbReference>
<evidence type="ECO:0000256" key="5">
    <source>
        <dbReference type="ARBA" id="ARBA00022840"/>
    </source>
</evidence>
<feature type="region of interest" description="Disordered" evidence="8">
    <location>
        <begin position="323"/>
        <end position="388"/>
    </location>
</feature>